<dbReference type="Proteomes" id="UP000627781">
    <property type="component" value="Unassembled WGS sequence"/>
</dbReference>
<dbReference type="Pfam" id="PF15978">
    <property type="entry name" value="TnsD"/>
    <property type="match status" value="1"/>
</dbReference>
<evidence type="ECO:0000259" key="2">
    <source>
        <dbReference type="Pfam" id="PF15978"/>
    </source>
</evidence>
<organism evidence="3 4">
    <name type="scientific">Clostridium cibarium</name>
    <dbReference type="NCBI Taxonomy" id="2762247"/>
    <lineage>
        <taxon>Bacteria</taxon>
        <taxon>Bacillati</taxon>
        <taxon>Bacillota</taxon>
        <taxon>Clostridia</taxon>
        <taxon>Eubacteriales</taxon>
        <taxon>Clostridiaceae</taxon>
        <taxon>Clostridium</taxon>
    </lineage>
</organism>
<dbReference type="Pfam" id="PF06527">
    <property type="entry name" value="TniQ"/>
    <property type="match status" value="1"/>
</dbReference>
<dbReference type="EMBL" id="JACSRA010000017">
    <property type="protein sequence ID" value="MBD7911968.1"/>
    <property type="molecule type" value="Genomic_DNA"/>
</dbReference>
<reference evidence="3 4" key="1">
    <citation type="submission" date="2020-08" db="EMBL/GenBank/DDBJ databases">
        <title>A Genomic Blueprint of the Chicken Gut Microbiome.</title>
        <authorList>
            <person name="Gilroy R."/>
            <person name="Ravi A."/>
            <person name="Getino M."/>
            <person name="Pursley I."/>
            <person name="Horton D.L."/>
            <person name="Alikhan N.-F."/>
            <person name="Baker D."/>
            <person name="Gharbi K."/>
            <person name="Hall N."/>
            <person name="Watson M."/>
            <person name="Adriaenssens E.M."/>
            <person name="Foster-Nyarko E."/>
            <person name="Jarju S."/>
            <person name="Secka A."/>
            <person name="Antonio M."/>
            <person name="Oren A."/>
            <person name="Chaudhuri R."/>
            <person name="La Ragione R.M."/>
            <person name="Hildebrand F."/>
            <person name="Pallen M.J."/>
        </authorList>
    </citation>
    <scope>NUCLEOTIDE SEQUENCE [LARGE SCALE GENOMIC DNA]</scope>
    <source>
        <strain evidence="3 4">Sa3CVN1</strain>
    </source>
</reference>
<gene>
    <name evidence="3" type="ORF">H9661_11430</name>
</gene>
<feature type="domain" description="Transposon Tn7 transposition protein TnsD C-terminal" evidence="2">
    <location>
        <begin position="203"/>
        <end position="564"/>
    </location>
</feature>
<evidence type="ECO:0000259" key="1">
    <source>
        <dbReference type="Pfam" id="PF06527"/>
    </source>
</evidence>
<dbReference type="InterPro" id="IPR032750">
    <property type="entry name" value="TnsD_C"/>
</dbReference>
<dbReference type="InterPro" id="IPR009492">
    <property type="entry name" value="TniQ"/>
</dbReference>
<name>A0ABR8PUV3_9CLOT</name>
<comment type="caution">
    <text evidence="3">The sequence shown here is derived from an EMBL/GenBank/DDBJ whole genome shotgun (WGS) entry which is preliminary data.</text>
</comment>
<proteinExistence type="predicted"/>
<keyword evidence="4" id="KW-1185">Reference proteome</keyword>
<sequence>MLYFFTDPYEDEVFFNIIARYNIYSGNLSERKTNDDLFGTRTKNNNNNLPCFLQYFCNQFNNQSIYTPEHIIMNHTIFPLYLPFVVEERITQLINDMKGSNSREIQIRIGEMAGGICKGFGIRVCLKCIDEDNKKYGESYIHREHQIPGNQICYKHSEVLRKIVLPKYLGRCKIVDFNTCSVEPSNNIVNESNIIYFKNLCSDINSILTIKNKDIRFQELIKKYKVMLAKKGFASIGGIINWSKVDSEFFEFYPSNFLSVLESSIKEDDKTNWTRMLMNRKIMVHPIRHLLFIRYLFGSVSNLIMFNELEYRPFGTGPWPCLNPVASHYKEDVITEMELSKRSTTIKPLGIFKCECGYSYTRLGPDKDISDRYNKRTVKSFGQVWIKGLKDNIEKRIYNISDLMRIMECDSKTIGRYAKDLGVFHLLNSRMKTYTVKKEKARRYDEKLEPFYKADIVRYIKENPNAIRANVEKKLSKQCAWMHRYRKEWLDSVMPKQVNRHIDCRKVNQYVDWSDRDNDISEKVLSIIDEIRKKDMNIKITVSLISRELKLPIMKYVYKLPKTELVLKDHGLI</sequence>
<evidence type="ECO:0000313" key="3">
    <source>
        <dbReference type="EMBL" id="MBD7911968.1"/>
    </source>
</evidence>
<protein>
    <submittedName>
        <fullName evidence="3">TniQ family protein</fullName>
    </submittedName>
</protein>
<dbReference type="RefSeq" id="WP_191768849.1">
    <property type="nucleotide sequence ID" value="NZ_JACSRA010000017.1"/>
</dbReference>
<accession>A0ABR8PUV3</accession>
<feature type="domain" description="TniQ" evidence="1">
    <location>
        <begin position="4"/>
        <end position="159"/>
    </location>
</feature>
<evidence type="ECO:0000313" key="4">
    <source>
        <dbReference type="Proteomes" id="UP000627781"/>
    </source>
</evidence>